<feature type="non-terminal residue" evidence="2">
    <location>
        <position position="160"/>
    </location>
</feature>
<keyword evidence="3" id="KW-1185">Reference proteome</keyword>
<dbReference type="SUPFAM" id="SSF81383">
    <property type="entry name" value="F-box domain"/>
    <property type="match status" value="1"/>
</dbReference>
<evidence type="ECO:0000259" key="1">
    <source>
        <dbReference type="Pfam" id="PF00646"/>
    </source>
</evidence>
<dbReference type="InterPro" id="IPR001810">
    <property type="entry name" value="F-box_dom"/>
</dbReference>
<dbReference type="AlphaFoldDB" id="A0AAN4ZTM3"/>
<reference evidence="3" key="1">
    <citation type="submission" date="2022-10" db="EMBL/GenBank/DDBJ databases">
        <title>Genome assembly of Pristionchus species.</title>
        <authorList>
            <person name="Yoshida K."/>
            <person name="Sommer R.J."/>
        </authorList>
    </citation>
    <scope>NUCLEOTIDE SEQUENCE [LARGE SCALE GENOMIC DNA]</scope>
    <source>
        <strain evidence="3">RS5460</strain>
    </source>
</reference>
<protein>
    <recommendedName>
        <fullName evidence="1">F-box domain-containing protein</fullName>
    </recommendedName>
</protein>
<feature type="domain" description="F-box" evidence="1">
    <location>
        <begin position="68"/>
        <end position="107"/>
    </location>
</feature>
<dbReference type="Proteomes" id="UP001328107">
    <property type="component" value="Unassembled WGS sequence"/>
</dbReference>
<accession>A0AAN4ZTM3</accession>
<dbReference type="CDD" id="cd09917">
    <property type="entry name" value="F-box_SF"/>
    <property type="match status" value="1"/>
</dbReference>
<evidence type="ECO:0000313" key="2">
    <source>
        <dbReference type="EMBL" id="GMR43585.1"/>
    </source>
</evidence>
<dbReference type="Pfam" id="PF00646">
    <property type="entry name" value="F-box"/>
    <property type="match status" value="1"/>
</dbReference>
<feature type="non-terminal residue" evidence="2">
    <location>
        <position position="1"/>
    </location>
</feature>
<dbReference type="InterPro" id="IPR036047">
    <property type="entry name" value="F-box-like_dom_sf"/>
</dbReference>
<sequence length="160" mass="18172">TKEQLEKIFKSMSKFRVALDAALNSIEKRVHSYDIPGDGQILAPGRLNVTDTQQNEGADDLAELSVWEVLPWPVLNHILSFLHTNKECIDLANLSQVSTSFNRAVKEFLGTVKNRPGIEEVVMDNTEEGLMVEMLLFSSNLPFYNLTNLNWSRFERSKSE</sequence>
<name>A0AAN4ZTM3_9BILA</name>
<dbReference type="EMBL" id="BTRK01000003">
    <property type="protein sequence ID" value="GMR43585.1"/>
    <property type="molecule type" value="Genomic_DNA"/>
</dbReference>
<comment type="caution">
    <text evidence="2">The sequence shown here is derived from an EMBL/GenBank/DDBJ whole genome shotgun (WGS) entry which is preliminary data.</text>
</comment>
<organism evidence="2 3">
    <name type="scientific">Pristionchus mayeri</name>
    <dbReference type="NCBI Taxonomy" id="1317129"/>
    <lineage>
        <taxon>Eukaryota</taxon>
        <taxon>Metazoa</taxon>
        <taxon>Ecdysozoa</taxon>
        <taxon>Nematoda</taxon>
        <taxon>Chromadorea</taxon>
        <taxon>Rhabditida</taxon>
        <taxon>Rhabditina</taxon>
        <taxon>Diplogasteromorpha</taxon>
        <taxon>Diplogasteroidea</taxon>
        <taxon>Neodiplogasteridae</taxon>
        <taxon>Pristionchus</taxon>
    </lineage>
</organism>
<evidence type="ECO:0000313" key="3">
    <source>
        <dbReference type="Proteomes" id="UP001328107"/>
    </source>
</evidence>
<proteinExistence type="predicted"/>
<gene>
    <name evidence="2" type="ORF">PMAYCL1PPCAC_13780</name>
</gene>